<gene>
    <name evidence="10" type="ORF">AKJ09_00772</name>
</gene>
<keyword evidence="5" id="KW-0547">Nucleotide-binding</keyword>
<protein>
    <recommendedName>
        <fullName evidence="2">mannose-1-phosphate guanylyltransferase</fullName>
        <ecNumber evidence="2">2.7.7.13</ecNumber>
    </recommendedName>
</protein>
<keyword evidence="3 10" id="KW-0808">Transferase</keyword>
<dbReference type="InterPro" id="IPR029044">
    <property type="entry name" value="Nucleotide-diphossugar_trans"/>
</dbReference>
<evidence type="ECO:0000259" key="9">
    <source>
        <dbReference type="Pfam" id="PF22640"/>
    </source>
</evidence>
<evidence type="ECO:0000256" key="7">
    <source>
        <dbReference type="ARBA" id="ARBA00047343"/>
    </source>
</evidence>
<dbReference type="GO" id="GO:0005525">
    <property type="term" value="F:GTP binding"/>
    <property type="evidence" value="ECO:0007669"/>
    <property type="project" value="UniProtKB-KW"/>
</dbReference>
<dbReference type="Pfam" id="PF22640">
    <property type="entry name" value="ManC_GMP_beta-helix"/>
    <property type="match status" value="1"/>
</dbReference>
<keyword evidence="4 10" id="KW-0548">Nucleotidyltransferase</keyword>
<evidence type="ECO:0000259" key="8">
    <source>
        <dbReference type="Pfam" id="PF00483"/>
    </source>
</evidence>
<evidence type="ECO:0000256" key="2">
    <source>
        <dbReference type="ARBA" id="ARBA00012387"/>
    </source>
</evidence>
<keyword evidence="6" id="KW-0342">GTP-binding</keyword>
<accession>A0A0K1PKP4</accession>
<feature type="domain" description="MannoseP isomerase/GMP-like beta-helix" evidence="9">
    <location>
        <begin position="304"/>
        <end position="358"/>
    </location>
</feature>
<dbReference type="GO" id="GO:0004475">
    <property type="term" value="F:mannose-1-phosphate guanylyltransferase (GTP) activity"/>
    <property type="evidence" value="ECO:0007669"/>
    <property type="project" value="UniProtKB-EC"/>
</dbReference>
<dbReference type="Gene3D" id="3.90.550.10">
    <property type="entry name" value="Spore Coat Polysaccharide Biosynthesis Protein SpsA, Chain A"/>
    <property type="match status" value="1"/>
</dbReference>
<dbReference type="GO" id="GO:0009298">
    <property type="term" value="P:GDP-mannose biosynthetic process"/>
    <property type="evidence" value="ECO:0007669"/>
    <property type="project" value="TreeGrafter"/>
</dbReference>
<dbReference type="KEGG" id="llu:AKJ09_00772"/>
<dbReference type="SUPFAM" id="SSF53448">
    <property type="entry name" value="Nucleotide-diphospho-sugar transferases"/>
    <property type="match status" value="1"/>
</dbReference>
<evidence type="ECO:0000313" key="10">
    <source>
        <dbReference type="EMBL" id="AKU94108.1"/>
    </source>
</evidence>
<evidence type="ECO:0000256" key="1">
    <source>
        <dbReference type="ARBA" id="ARBA00006115"/>
    </source>
</evidence>
<feature type="domain" description="Nucleotidyl transferase" evidence="8">
    <location>
        <begin position="10"/>
        <end position="293"/>
    </location>
</feature>
<dbReference type="InterPro" id="IPR054566">
    <property type="entry name" value="ManC/GMP-like_b-helix"/>
</dbReference>
<dbReference type="Proteomes" id="UP000064967">
    <property type="component" value="Chromosome"/>
</dbReference>
<dbReference type="PANTHER" id="PTHR46390:SF1">
    <property type="entry name" value="MANNOSE-1-PHOSPHATE GUANYLYLTRANSFERASE"/>
    <property type="match status" value="1"/>
</dbReference>
<dbReference type="CDD" id="cd02509">
    <property type="entry name" value="GDP-M1P_Guanylyltransferase"/>
    <property type="match status" value="1"/>
</dbReference>
<dbReference type="InterPro" id="IPR005835">
    <property type="entry name" value="NTP_transferase_dom"/>
</dbReference>
<dbReference type="InterPro" id="IPR049577">
    <property type="entry name" value="GMPP_N"/>
</dbReference>
<dbReference type="STRING" id="1391654.AKJ09_00772"/>
<dbReference type="RefSeq" id="WP_240488381.1">
    <property type="nucleotide sequence ID" value="NZ_CP012333.1"/>
</dbReference>
<dbReference type="FunFam" id="3.90.550.10:FF:000046">
    <property type="entry name" value="Mannose-1-phosphate guanylyltransferase (GDP)"/>
    <property type="match status" value="1"/>
</dbReference>
<sequence>MLRAMSKVYAVIMAGGAGTRFWPASRSLRPKQLLPLAGGSDEPLLAATVRRLAPLVTPDRVVVVTGEHLAEATAKAVPEVPRAQILCEPSPRNTAPCIAWAADVIAKLDPEALVMVLPSDHFITDEPGFRNVLERALASAARGNVSTVGIVPTRPETGYGYIEVGEALGDAEAGGAKKVSRFVEKPNRERAEEFLKGGRHLWNAGMFFFRARDMQKLVAEHLPELAAGIAKISEAASTPDATSVLKGVFPTLPSISIDHGVMEKASGLAVVPGDFGWNDVGSWQSAWELGEKDDKGNALDAGTVAVDAANNLVRVLGKTKKVVALVGVSDLVVVDTDDAVLVMPRERAQDVRLVIEALKAQKRTELL</sequence>
<organism evidence="10 11">
    <name type="scientific">Labilithrix luteola</name>
    <dbReference type="NCBI Taxonomy" id="1391654"/>
    <lineage>
        <taxon>Bacteria</taxon>
        <taxon>Pseudomonadati</taxon>
        <taxon>Myxococcota</taxon>
        <taxon>Polyangia</taxon>
        <taxon>Polyangiales</taxon>
        <taxon>Labilitrichaceae</taxon>
        <taxon>Labilithrix</taxon>
    </lineage>
</organism>
<comment type="catalytic activity">
    <reaction evidence="7">
        <text>alpha-D-mannose 1-phosphate + GTP + H(+) = GDP-alpha-D-mannose + diphosphate</text>
        <dbReference type="Rhea" id="RHEA:15229"/>
        <dbReference type="ChEBI" id="CHEBI:15378"/>
        <dbReference type="ChEBI" id="CHEBI:33019"/>
        <dbReference type="ChEBI" id="CHEBI:37565"/>
        <dbReference type="ChEBI" id="CHEBI:57527"/>
        <dbReference type="ChEBI" id="CHEBI:58409"/>
        <dbReference type="EC" id="2.7.7.13"/>
    </reaction>
</comment>
<proteinExistence type="inferred from homology"/>
<keyword evidence="11" id="KW-1185">Reference proteome</keyword>
<evidence type="ECO:0000256" key="4">
    <source>
        <dbReference type="ARBA" id="ARBA00022695"/>
    </source>
</evidence>
<dbReference type="EC" id="2.7.7.13" evidence="2"/>
<dbReference type="EMBL" id="CP012333">
    <property type="protein sequence ID" value="AKU94108.1"/>
    <property type="molecule type" value="Genomic_DNA"/>
</dbReference>
<dbReference type="InterPro" id="IPR051161">
    <property type="entry name" value="Mannose-6P_isomerase_type2"/>
</dbReference>
<evidence type="ECO:0000256" key="6">
    <source>
        <dbReference type="ARBA" id="ARBA00023134"/>
    </source>
</evidence>
<evidence type="ECO:0000256" key="3">
    <source>
        <dbReference type="ARBA" id="ARBA00022679"/>
    </source>
</evidence>
<dbReference type="PATRIC" id="fig|1391654.3.peg.780"/>
<reference evidence="10 11" key="1">
    <citation type="submission" date="2015-08" db="EMBL/GenBank/DDBJ databases">
        <authorList>
            <person name="Babu N.S."/>
            <person name="Beckwith C.J."/>
            <person name="Beseler K.G."/>
            <person name="Brison A."/>
            <person name="Carone J.V."/>
            <person name="Caskin T.P."/>
            <person name="Diamond M."/>
            <person name="Durham M.E."/>
            <person name="Foxe J.M."/>
            <person name="Go M."/>
            <person name="Henderson B.A."/>
            <person name="Jones I.B."/>
            <person name="McGettigan J.A."/>
            <person name="Micheletti S.J."/>
            <person name="Nasrallah M.E."/>
            <person name="Ortiz D."/>
            <person name="Piller C.R."/>
            <person name="Privatt S.R."/>
            <person name="Schneider S.L."/>
            <person name="Sharp S."/>
            <person name="Smith T.C."/>
            <person name="Stanton J.D."/>
            <person name="Ullery H.E."/>
            <person name="Wilson R.J."/>
            <person name="Serrano M.G."/>
            <person name="Buck G."/>
            <person name="Lee V."/>
            <person name="Wang Y."/>
            <person name="Carvalho R."/>
            <person name="Voegtly L."/>
            <person name="Shi R."/>
            <person name="Duckworth R."/>
            <person name="Johnson A."/>
            <person name="Loviza R."/>
            <person name="Walstead R."/>
            <person name="Shah Z."/>
            <person name="Kiflezghi M."/>
            <person name="Wade K."/>
            <person name="Ball S.L."/>
            <person name="Bradley K.W."/>
            <person name="Asai D.J."/>
            <person name="Bowman C.A."/>
            <person name="Russell D.A."/>
            <person name="Pope W.H."/>
            <person name="Jacobs-Sera D."/>
            <person name="Hendrix R.W."/>
            <person name="Hatfull G.F."/>
        </authorList>
    </citation>
    <scope>NUCLEOTIDE SEQUENCE [LARGE SCALE GENOMIC DNA]</scope>
    <source>
        <strain evidence="10 11">DSM 27648</strain>
    </source>
</reference>
<dbReference type="AlphaFoldDB" id="A0A0K1PKP4"/>
<dbReference type="Pfam" id="PF00483">
    <property type="entry name" value="NTP_transferase"/>
    <property type="match status" value="1"/>
</dbReference>
<evidence type="ECO:0000313" key="11">
    <source>
        <dbReference type="Proteomes" id="UP000064967"/>
    </source>
</evidence>
<comment type="similarity">
    <text evidence="1">Belongs to the mannose-6-phosphate isomerase type 2 family.</text>
</comment>
<dbReference type="PANTHER" id="PTHR46390">
    <property type="entry name" value="MANNOSE-1-PHOSPHATE GUANYLYLTRANSFERASE"/>
    <property type="match status" value="1"/>
</dbReference>
<dbReference type="SUPFAM" id="SSF159283">
    <property type="entry name" value="Guanosine diphospho-D-mannose pyrophosphorylase/mannose-6-phosphate isomerase linker domain"/>
    <property type="match status" value="1"/>
</dbReference>
<evidence type="ECO:0000256" key="5">
    <source>
        <dbReference type="ARBA" id="ARBA00022741"/>
    </source>
</evidence>
<name>A0A0K1PKP4_9BACT</name>